<dbReference type="InterPro" id="IPR036388">
    <property type="entry name" value="WH-like_DNA-bd_sf"/>
</dbReference>
<accession>A0A2J1E094</accession>
<name>A0A2J1E094_9CHLR</name>
<organism evidence="1 2">
    <name type="scientific">Dehalococcoides mccartyi</name>
    <dbReference type="NCBI Taxonomy" id="61435"/>
    <lineage>
        <taxon>Bacteria</taxon>
        <taxon>Bacillati</taxon>
        <taxon>Chloroflexota</taxon>
        <taxon>Dehalococcoidia</taxon>
        <taxon>Dehalococcoidales</taxon>
        <taxon>Dehalococcoidaceae</taxon>
        <taxon>Dehalococcoides</taxon>
    </lineage>
</organism>
<dbReference type="EMBL" id="PHFD01000065">
    <property type="protein sequence ID" value="PKH47859.1"/>
    <property type="molecule type" value="Genomic_DNA"/>
</dbReference>
<dbReference type="InterPro" id="IPR036390">
    <property type="entry name" value="WH_DNA-bd_sf"/>
</dbReference>
<reference evidence="1 2" key="1">
    <citation type="journal article" date="2017" name="FEMS Microbiol. Ecol.">
        <title>Reconstructed genomes of novel Dehalococcoides mccartyi strains from 1,2,3,4-tetrachlorodibenzo-p-dioxin-dechlorinating enrichment cultures reveal divergent reductive dehalogenase gene profiles.</title>
        <authorList>
            <person name="Dam H.T."/>
            <person name="Vollmers J."/>
            <person name="Kaster A.K."/>
            <person name="Haggblom M.M."/>
        </authorList>
    </citation>
    <scope>NUCLEOTIDE SEQUENCE [LARGE SCALE GENOMIC DNA]</scope>
    <source>
        <strain evidence="1 2">H1-3-2.001</strain>
    </source>
</reference>
<proteinExistence type="predicted"/>
<comment type="caution">
    <text evidence="1">The sequence shown here is derived from an EMBL/GenBank/DDBJ whole genome shotgun (WGS) entry which is preliminary data.</text>
</comment>
<dbReference type="AlphaFoldDB" id="A0A2J1E094"/>
<gene>
    <name evidence="1" type="ORF">CVH13_00191</name>
</gene>
<dbReference type="SUPFAM" id="SSF46785">
    <property type="entry name" value="Winged helix' DNA-binding domain"/>
    <property type="match status" value="1"/>
</dbReference>
<evidence type="ECO:0000313" key="1">
    <source>
        <dbReference type="EMBL" id="PKH47859.1"/>
    </source>
</evidence>
<evidence type="ECO:0000313" key="2">
    <source>
        <dbReference type="Proteomes" id="UP000233649"/>
    </source>
</evidence>
<protein>
    <submittedName>
        <fullName evidence="1">MarR family transcriptional regulator</fullName>
    </submittedName>
</protein>
<dbReference type="RefSeq" id="WP_303677525.1">
    <property type="nucleotide sequence ID" value="NZ_LZFK01000009.1"/>
</dbReference>
<dbReference type="Gene3D" id="1.10.10.10">
    <property type="entry name" value="Winged helix-like DNA-binding domain superfamily/Winged helix DNA-binding domain"/>
    <property type="match status" value="1"/>
</dbReference>
<sequence>MKHHDIFESQYYNLMAALVLTQRIVEKYAEKSSDRISKMTPDQQYVCDVLATLGSGAIADFTRLLIREPSSVAQILGRLEEKNIIHRETLPGTRKLIYTLTDPENTDGLQDNDRICRKIFSGLTDEEQKEFKRMLDKLFDSVREKLDTDHYSSPFSFKS</sequence>
<dbReference type="Proteomes" id="UP000233649">
    <property type="component" value="Unassembled WGS sequence"/>
</dbReference>